<proteinExistence type="predicted"/>
<keyword evidence="2" id="KW-1185">Reference proteome</keyword>
<protein>
    <submittedName>
        <fullName evidence="1">Uncharacterized protein</fullName>
    </submittedName>
</protein>
<evidence type="ECO:0000313" key="1">
    <source>
        <dbReference type="EMBL" id="GAA5111822.1"/>
    </source>
</evidence>
<accession>A0ABP9NCG8</accession>
<dbReference type="EMBL" id="BAABJO010000002">
    <property type="protein sequence ID" value="GAA5111822.1"/>
    <property type="molecule type" value="Genomic_DNA"/>
</dbReference>
<reference evidence="2" key="1">
    <citation type="journal article" date="2019" name="Int. J. Syst. Evol. Microbiol.">
        <title>The Global Catalogue of Microorganisms (GCM) 10K type strain sequencing project: providing services to taxonomists for standard genome sequencing and annotation.</title>
        <authorList>
            <consortium name="The Broad Institute Genomics Platform"/>
            <consortium name="The Broad Institute Genome Sequencing Center for Infectious Disease"/>
            <person name="Wu L."/>
            <person name="Ma J."/>
        </authorList>
    </citation>
    <scope>NUCLEOTIDE SEQUENCE [LARGE SCALE GENOMIC DNA]</scope>
    <source>
        <strain evidence="2">JCM 18302</strain>
    </source>
</reference>
<dbReference type="RefSeq" id="WP_345602968.1">
    <property type="nucleotide sequence ID" value="NZ_BAABJO010000002.1"/>
</dbReference>
<name>A0ABP9NCG8_9PSEU</name>
<gene>
    <name evidence="1" type="ORF">GCM10023320_05260</name>
</gene>
<comment type="caution">
    <text evidence="1">The sequence shown here is derived from an EMBL/GenBank/DDBJ whole genome shotgun (WGS) entry which is preliminary data.</text>
</comment>
<sequence length="83" mass="8506">MSDLGEIRAVLAGVTEQLGSAYQQAGVARARIADAVAVLDGLGEQHSEPLVPPELRQAAEELERGLGLISGGATAVADIDARL</sequence>
<dbReference type="Proteomes" id="UP001500804">
    <property type="component" value="Unassembled WGS sequence"/>
</dbReference>
<organism evidence="1 2">
    <name type="scientific">Pseudonocardia adelaidensis</name>
    <dbReference type="NCBI Taxonomy" id="648754"/>
    <lineage>
        <taxon>Bacteria</taxon>
        <taxon>Bacillati</taxon>
        <taxon>Actinomycetota</taxon>
        <taxon>Actinomycetes</taxon>
        <taxon>Pseudonocardiales</taxon>
        <taxon>Pseudonocardiaceae</taxon>
        <taxon>Pseudonocardia</taxon>
    </lineage>
</organism>
<evidence type="ECO:0000313" key="2">
    <source>
        <dbReference type="Proteomes" id="UP001500804"/>
    </source>
</evidence>